<keyword evidence="5" id="KW-0804">Transcription</keyword>
<keyword evidence="4" id="KW-0010">Activator</keyword>
<name>A0ABV3F2C9_9NOCA</name>
<dbReference type="Pfam" id="PF00126">
    <property type="entry name" value="HTH_1"/>
    <property type="match status" value="1"/>
</dbReference>
<dbReference type="Gene3D" id="1.10.10.10">
    <property type="entry name" value="Winged helix-like DNA-binding domain superfamily/Winged helix DNA-binding domain"/>
    <property type="match status" value="1"/>
</dbReference>
<keyword evidence="8" id="KW-1185">Reference proteome</keyword>
<dbReference type="Pfam" id="PF03466">
    <property type="entry name" value="LysR_substrate"/>
    <property type="match status" value="1"/>
</dbReference>
<dbReference type="PROSITE" id="PS50931">
    <property type="entry name" value="HTH_LYSR"/>
    <property type="match status" value="1"/>
</dbReference>
<accession>A0ABV3F2C9</accession>
<dbReference type="Proteomes" id="UP001551658">
    <property type="component" value="Unassembled WGS sequence"/>
</dbReference>
<dbReference type="InterPro" id="IPR036390">
    <property type="entry name" value="WH_DNA-bd_sf"/>
</dbReference>
<evidence type="ECO:0000256" key="2">
    <source>
        <dbReference type="ARBA" id="ARBA00023015"/>
    </source>
</evidence>
<evidence type="ECO:0000313" key="7">
    <source>
        <dbReference type="EMBL" id="MEV0361841.1"/>
    </source>
</evidence>
<gene>
    <name evidence="7" type="ORF">AB0H72_03980</name>
</gene>
<dbReference type="PANTHER" id="PTHR30346:SF29">
    <property type="entry name" value="LYSR SUBSTRATE-BINDING"/>
    <property type="match status" value="1"/>
</dbReference>
<proteinExistence type="inferred from homology"/>
<dbReference type="SUPFAM" id="SSF53850">
    <property type="entry name" value="Periplasmic binding protein-like II"/>
    <property type="match status" value="1"/>
</dbReference>
<dbReference type="RefSeq" id="WP_357973212.1">
    <property type="nucleotide sequence ID" value="NZ_JBFAIH010000001.1"/>
</dbReference>
<dbReference type="EMBL" id="JBFAIH010000001">
    <property type="protein sequence ID" value="MEV0361841.1"/>
    <property type="molecule type" value="Genomic_DNA"/>
</dbReference>
<dbReference type="InterPro" id="IPR005119">
    <property type="entry name" value="LysR_subst-bd"/>
</dbReference>
<reference evidence="7 8" key="1">
    <citation type="submission" date="2024-06" db="EMBL/GenBank/DDBJ databases">
        <title>The Natural Products Discovery Center: Release of the First 8490 Sequenced Strains for Exploring Actinobacteria Biosynthetic Diversity.</title>
        <authorList>
            <person name="Kalkreuter E."/>
            <person name="Kautsar S.A."/>
            <person name="Yang D."/>
            <person name="Bader C.D."/>
            <person name="Teijaro C.N."/>
            <person name="Fluegel L."/>
            <person name="Davis C.M."/>
            <person name="Simpson J.R."/>
            <person name="Lauterbach L."/>
            <person name="Steele A.D."/>
            <person name="Gui C."/>
            <person name="Meng S."/>
            <person name="Li G."/>
            <person name="Viehrig K."/>
            <person name="Ye F."/>
            <person name="Su P."/>
            <person name="Kiefer A.F."/>
            <person name="Nichols A."/>
            <person name="Cepeda A.J."/>
            <person name="Yan W."/>
            <person name="Fan B."/>
            <person name="Jiang Y."/>
            <person name="Adhikari A."/>
            <person name="Zheng C.-J."/>
            <person name="Schuster L."/>
            <person name="Cowan T.M."/>
            <person name="Smanski M.J."/>
            <person name="Chevrette M.G."/>
            <person name="De Carvalho L.P.S."/>
            <person name="Shen B."/>
        </authorList>
    </citation>
    <scope>NUCLEOTIDE SEQUENCE [LARGE SCALE GENOMIC DNA]</scope>
    <source>
        <strain evidence="7 8">NPDC050671</strain>
    </source>
</reference>
<keyword evidence="2" id="KW-0805">Transcription regulation</keyword>
<evidence type="ECO:0000256" key="5">
    <source>
        <dbReference type="ARBA" id="ARBA00023163"/>
    </source>
</evidence>
<evidence type="ECO:0000256" key="4">
    <source>
        <dbReference type="ARBA" id="ARBA00023159"/>
    </source>
</evidence>
<dbReference type="PRINTS" id="PR00039">
    <property type="entry name" value="HTHLYSR"/>
</dbReference>
<dbReference type="Gene3D" id="3.40.190.10">
    <property type="entry name" value="Periplasmic binding protein-like II"/>
    <property type="match status" value="2"/>
</dbReference>
<evidence type="ECO:0000256" key="3">
    <source>
        <dbReference type="ARBA" id="ARBA00023125"/>
    </source>
</evidence>
<dbReference type="InterPro" id="IPR000847">
    <property type="entry name" value="LysR_HTH_N"/>
</dbReference>
<evidence type="ECO:0000256" key="1">
    <source>
        <dbReference type="ARBA" id="ARBA00009437"/>
    </source>
</evidence>
<sequence length="305" mass="33081">MIDLRRLLVLRVLAERGTVTAAAADLHVTPSAVSQQLRSLADELGVELLARSGRTVELTPAARSLLTHADDLGARWERARAEIASHGSALVGRLRLCGVSSAAAALLVPAAARLRDDHPRLDLHIRELESDDCFRQLLAHRADIALVLPAHSPPVDDPRFEQTVVFDDAQDLLVPEEHPLTRRDAVELADAATETWIVKPEHNDSYEVLVAACAAAGFTPRITHHLKEWFAVSAAVAHGFGVCLLPRMVPVPDHHRVVRIPLHGATRPTRVIIAATRRGGREHPLVAAGLDAVTAVAEELTGRPR</sequence>
<dbReference type="InterPro" id="IPR036388">
    <property type="entry name" value="WH-like_DNA-bd_sf"/>
</dbReference>
<dbReference type="PANTHER" id="PTHR30346">
    <property type="entry name" value="TRANSCRIPTIONAL DUAL REGULATOR HCAR-RELATED"/>
    <property type="match status" value="1"/>
</dbReference>
<comment type="caution">
    <text evidence="7">The sequence shown here is derived from an EMBL/GenBank/DDBJ whole genome shotgun (WGS) entry which is preliminary data.</text>
</comment>
<dbReference type="SUPFAM" id="SSF46785">
    <property type="entry name" value="Winged helix' DNA-binding domain"/>
    <property type="match status" value="1"/>
</dbReference>
<evidence type="ECO:0000259" key="6">
    <source>
        <dbReference type="PROSITE" id="PS50931"/>
    </source>
</evidence>
<comment type="similarity">
    <text evidence="1">Belongs to the LysR transcriptional regulatory family.</text>
</comment>
<keyword evidence="3" id="KW-0238">DNA-binding</keyword>
<organism evidence="7 8">
    <name type="scientific">Nocardia fusca</name>
    <dbReference type="NCBI Taxonomy" id="941183"/>
    <lineage>
        <taxon>Bacteria</taxon>
        <taxon>Bacillati</taxon>
        <taxon>Actinomycetota</taxon>
        <taxon>Actinomycetes</taxon>
        <taxon>Mycobacteriales</taxon>
        <taxon>Nocardiaceae</taxon>
        <taxon>Nocardia</taxon>
    </lineage>
</organism>
<protein>
    <submittedName>
        <fullName evidence="7">LysR family transcriptional regulator</fullName>
    </submittedName>
</protein>
<evidence type="ECO:0000313" key="8">
    <source>
        <dbReference type="Proteomes" id="UP001551658"/>
    </source>
</evidence>
<feature type="domain" description="HTH lysR-type" evidence="6">
    <location>
        <begin position="2"/>
        <end position="59"/>
    </location>
</feature>